<evidence type="ECO:0000256" key="2">
    <source>
        <dbReference type="SAM" id="SignalP"/>
    </source>
</evidence>
<accession>A0ABD7MAN1</accession>
<proteinExistence type="predicted"/>
<dbReference type="NCBIfam" id="NF041742">
    <property type="entry name" value="WGxxGxxG_fam"/>
    <property type="match status" value="1"/>
</dbReference>
<reference evidence="3 4" key="1">
    <citation type="submission" date="2016-11" db="EMBL/GenBank/DDBJ databases">
        <authorList>
            <person name="Varghese N."/>
            <person name="Submissions S."/>
        </authorList>
    </citation>
    <scope>NUCLEOTIDE SEQUENCE [LARGE SCALE GENOMIC DNA]</scope>
    <source>
        <strain evidence="3 4">VTM4R57</strain>
    </source>
</reference>
<dbReference type="NCBIfam" id="TIGR01167">
    <property type="entry name" value="LPXTG_anchor"/>
    <property type="match status" value="1"/>
</dbReference>
<feature type="chain" id="PRO_5044792847" evidence="2">
    <location>
        <begin position="29"/>
        <end position="141"/>
    </location>
</feature>
<sequence length="141" mass="14724">MTDIRRTATALTLGAAVVTGLGAPAAVAQTTAPATETATTAPASESPAPQEEEKDDNGNWGLWGLAGLLGLAGLAGRRKREVHAEPVRRDHHVAGAHRDHDVHRVDDRAGDVRTEGADARRREADGTLGDATRRPGTGDAR</sequence>
<name>A0ABD7MAN1_MICLU</name>
<gene>
    <name evidence="3" type="ORF">SAMN04487849_12014</name>
</gene>
<feature type="compositionally biased region" description="Basic and acidic residues" evidence="1">
    <location>
        <begin position="82"/>
        <end position="125"/>
    </location>
</feature>
<feature type="signal peptide" evidence="2">
    <location>
        <begin position="1"/>
        <end position="28"/>
    </location>
</feature>
<dbReference type="GeneID" id="93363824"/>
<feature type="region of interest" description="Disordered" evidence="1">
    <location>
        <begin position="77"/>
        <end position="141"/>
    </location>
</feature>
<dbReference type="Proteomes" id="UP000184253">
    <property type="component" value="Unassembled WGS sequence"/>
</dbReference>
<comment type="caution">
    <text evidence="3">The sequence shown here is derived from an EMBL/GenBank/DDBJ whole genome shotgun (WGS) entry which is preliminary data.</text>
</comment>
<dbReference type="RefSeq" id="WP_061866758.1">
    <property type="nucleotide sequence ID" value="NZ_CANMWH010000006.1"/>
</dbReference>
<dbReference type="EMBL" id="FRCE01000020">
    <property type="protein sequence ID" value="SHL90983.1"/>
    <property type="molecule type" value="Genomic_DNA"/>
</dbReference>
<feature type="region of interest" description="Disordered" evidence="1">
    <location>
        <begin position="27"/>
        <end position="60"/>
    </location>
</feature>
<evidence type="ECO:0000313" key="3">
    <source>
        <dbReference type="EMBL" id="SHL90983.1"/>
    </source>
</evidence>
<evidence type="ECO:0000313" key="4">
    <source>
        <dbReference type="Proteomes" id="UP000184253"/>
    </source>
</evidence>
<keyword evidence="2" id="KW-0732">Signal</keyword>
<evidence type="ECO:0000256" key="1">
    <source>
        <dbReference type="SAM" id="MobiDB-lite"/>
    </source>
</evidence>
<protein>
    <submittedName>
        <fullName evidence="3">LPXTG-motif cell wall anchor domain-containing protein/MYXO-CTERM domain-containing protein</fullName>
    </submittedName>
</protein>
<feature type="compositionally biased region" description="Low complexity" evidence="1">
    <location>
        <begin position="27"/>
        <end position="49"/>
    </location>
</feature>
<organism evidence="3 4">
    <name type="scientific">Micrococcus luteus</name>
    <name type="common">Micrococcus lysodeikticus</name>
    <dbReference type="NCBI Taxonomy" id="1270"/>
    <lineage>
        <taxon>Bacteria</taxon>
        <taxon>Bacillati</taxon>
        <taxon>Actinomycetota</taxon>
        <taxon>Actinomycetes</taxon>
        <taxon>Micrococcales</taxon>
        <taxon>Micrococcaceae</taxon>
        <taxon>Micrococcus</taxon>
    </lineage>
</organism>
<dbReference type="AlphaFoldDB" id="A0ABD7MAN1"/>